<organism evidence="7 8">
    <name type="scientific">Clostridium neuense</name>
    <dbReference type="NCBI Taxonomy" id="1728934"/>
    <lineage>
        <taxon>Bacteria</taxon>
        <taxon>Bacillati</taxon>
        <taxon>Bacillota</taxon>
        <taxon>Clostridia</taxon>
        <taxon>Eubacteriales</taxon>
        <taxon>Clostridiaceae</taxon>
        <taxon>Clostridium</taxon>
    </lineage>
</organism>
<dbReference type="PIRSF" id="PIRSF002741">
    <property type="entry name" value="MppA"/>
    <property type="match status" value="1"/>
</dbReference>
<dbReference type="PROSITE" id="PS51257">
    <property type="entry name" value="PROKAR_LIPOPROTEIN"/>
    <property type="match status" value="1"/>
</dbReference>
<keyword evidence="4 5" id="KW-0732">Signal</keyword>
<dbReference type="CDD" id="cd08504">
    <property type="entry name" value="PBP2_OppA"/>
    <property type="match status" value="1"/>
</dbReference>
<evidence type="ECO:0000256" key="3">
    <source>
        <dbReference type="ARBA" id="ARBA00022448"/>
    </source>
</evidence>
<evidence type="ECO:0000256" key="1">
    <source>
        <dbReference type="ARBA" id="ARBA00004196"/>
    </source>
</evidence>
<evidence type="ECO:0000256" key="4">
    <source>
        <dbReference type="ARBA" id="ARBA00022729"/>
    </source>
</evidence>
<dbReference type="Gene3D" id="3.10.105.10">
    <property type="entry name" value="Dipeptide-binding Protein, Domain 3"/>
    <property type="match status" value="1"/>
</dbReference>
<evidence type="ECO:0000259" key="6">
    <source>
        <dbReference type="Pfam" id="PF00496"/>
    </source>
</evidence>
<protein>
    <submittedName>
        <fullName evidence="7">Peptide ABC transporter substrate-binding protein</fullName>
    </submittedName>
</protein>
<comment type="similarity">
    <text evidence="2">Belongs to the bacterial solute-binding protein 5 family.</text>
</comment>
<evidence type="ECO:0000313" key="8">
    <source>
        <dbReference type="Proteomes" id="UP001623592"/>
    </source>
</evidence>
<comment type="caution">
    <text evidence="7">The sequence shown here is derived from an EMBL/GenBank/DDBJ whole genome shotgun (WGS) entry which is preliminary data.</text>
</comment>
<feature type="domain" description="Solute-binding protein family 5" evidence="6">
    <location>
        <begin position="82"/>
        <end position="484"/>
    </location>
</feature>
<dbReference type="SUPFAM" id="SSF53850">
    <property type="entry name" value="Periplasmic binding protein-like II"/>
    <property type="match status" value="1"/>
</dbReference>
<feature type="signal peptide" evidence="5">
    <location>
        <begin position="1"/>
        <end position="19"/>
    </location>
</feature>
<dbReference type="InterPro" id="IPR030678">
    <property type="entry name" value="Peptide/Ni-bd"/>
</dbReference>
<dbReference type="InterPro" id="IPR039424">
    <property type="entry name" value="SBP_5"/>
</dbReference>
<gene>
    <name evidence="7" type="ORF">ACJDT4_00740</name>
</gene>
<dbReference type="EMBL" id="JBJIAA010000001">
    <property type="protein sequence ID" value="MFL0248933.1"/>
    <property type="molecule type" value="Genomic_DNA"/>
</dbReference>
<dbReference type="PANTHER" id="PTHR30290:SF10">
    <property type="entry name" value="PERIPLASMIC OLIGOPEPTIDE-BINDING PROTEIN-RELATED"/>
    <property type="match status" value="1"/>
</dbReference>
<evidence type="ECO:0000256" key="5">
    <source>
        <dbReference type="SAM" id="SignalP"/>
    </source>
</evidence>
<proteinExistence type="inferred from homology"/>
<dbReference type="Gene3D" id="3.90.76.10">
    <property type="entry name" value="Dipeptide-binding Protein, Domain 1"/>
    <property type="match status" value="1"/>
</dbReference>
<name>A0ABW8TB38_9CLOT</name>
<keyword evidence="3" id="KW-0813">Transport</keyword>
<comment type="subcellular location">
    <subcellularLocation>
        <location evidence="1">Cell envelope</location>
    </subcellularLocation>
</comment>
<evidence type="ECO:0000256" key="2">
    <source>
        <dbReference type="ARBA" id="ARBA00005695"/>
    </source>
</evidence>
<dbReference type="InterPro" id="IPR000914">
    <property type="entry name" value="SBP_5_dom"/>
</dbReference>
<dbReference type="RefSeq" id="WP_406785611.1">
    <property type="nucleotide sequence ID" value="NZ_JBJIAA010000001.1"/>
</dbReference>
<dbReference type="Gene3D" id="3.40.190.10">
    <property type="entry name" value="Periplasmic binding protein-like II"/>
    <property type="match status" value="1"/>
</dbReference>
<dbReference type="Proteomes" id="UP001623592">
    <property type="component" value="Unassembled WGS sequence"/>
</dbReference>
<dbReference type="PANTHER" id="PTHR30290">
    <property type="entry name" value="PERIPLASMIC BINDING COMPONENT OF ABC TRANSPORTER"/>
    <property type="match status" value="1"/>
</dbReference>
<feature type="chain" id="PRO_5047543231" evidence="5">
    <location>
        <begin position="20"/>
        <end position="562"/>
    </location>
</feature>
<reference evidence="7 8" key="1">
    <citation type="submission" date="2024-11" db="EMBL/GenBank/DDBJ databases">
        <authorList>
            <person name="Heng Y.C."/>
            <person name="Lim A.C.H."/>
            <person name="Lee J.K.Y."/>
            <person name="Kittelmann S."/>
        </authorList>
    </citation>
    <scope>NUCLEOTIDE SEQUENCE [LARGE SCALE GENOMIC DNA]</scope>
    <source>
        <strain evidence="7 8">WILCCON 0114</strain>
    </source>
</reference>
<sequence>MLRTKISKVGAIAMSAFMAASFLSGCTSTGKVNPKTAEQIIRYNLGANPKTIDPGLNSSVEGGTVIANAFEGLTDVDVNNKAYPGVAKSWDISADGKHYVFHLRKDAKWSDGKAVTAKDFEYAWKRALAPETASDYAYQLYYLKNGQGYNESGLPAAQKTPGVAAATADQVGVKAVDDYTLNVDLENSTPYFLSLLAFQTYMPLRKDVITAHPKDWALNGSTYVSNGAFKMKSWKQKDKLEFVKNPYYWNKSQVKLDNLTYTVLDDPTSYMSAYQSGQIDIIDTPPAEQIPSLLKQGKAKTYVNIGNYYYSFNLDPKAKLNPAVAKAMNDVRVRKAISLAIDRDALVKNVTKAGQYPATSFVPRGMVENNGKDFKQKDYYPSKGDISQAKSLLSQAGYPNGSGFPTIELIYNTGSNHKDIAEAVQAMLKKNLNINITLRGVERKVQLDETTKRTYTGIARNGWSADYADPMTFLDMWVSTSGNNVVGYSNAEYDRLIAAAKSETNTTKRFSEMHQAEDILMRDMPIVPLYEYNIVSAMKNYVKGTYRTPMDVLYFTKAYVQK</sequence>
<accession>A0ABW8TB38</accession>
<evidence type="ECO:0000313" key="7">
    <source>
        <dbReference type="EMBL" id="MFL0248933.1"/>
    </source>
</evidence>
<keyword evidence="8" id="KW-1185">Reference proteome</keyword>
<dbReference type="Pfam" id="PF00496">
    <property type="entry name" value="SBP_bac_5"/>
    <property type="match status" value="1"/>
</dbReference>